<evidence type="ECO:0000259" key="2">
    <source>
        <dbReference type="SMART" id="SM00363"/>
    </source>
</evidence>
<dbReference type="SMART" id="SM00363">
    <property type="entry name" value="S4"/>
    <property type="match status" value="1"/>
</dbReference>
<dbReference type="AlphaFoldDB" id="A0A2G4RHE5"/>
<dbReference type="OrthoDB" id="9811532at2"/>
<keyword evidence="4" id="KW-1185">Reference proteome</keyword>
<feature type="domain" description="RNA-binding S4" evidence="2">
    <location>
        <begin position="127"/>
        <end position="185"/>
    </location>
</feature>
<sequence length="199" mass="22228">MTDYQKRNSRDVDPICMISVADCGSELLQVNNASQDATVLELDAKQTWLLARLLYIMQEFQNGADANKEFRYLLRDLAQNAWPTMSCDHVMGVDYQDKARGCLATVYGPEKPLQPEDLSPLKSVSYPVLFQEVAKHGFAKTNGEARRLVRGGGIWVNGKRANDENMPVKVGDVVGMCLGTPNRREFTVCAPDQDEIREG</sequence>
<dbReference type="Pfam" id="PF01479">
    <property type="entry name" value="S4"/>
    <property type="match status" value="1"/>
</dbReference>
<dbReference type="EMBL" id="PEBQ01000030">
    <property type="protein sequence ID" value="PHY95165.1"/>
    <property type="molecule type" value="Genomic_DNA"/>
</dbReference>
<dbReference type="PROSITE" id="PS50889">
    <property type="entry name" value="S4"/>
    <property type="match status" value="1"/>
</dbReference>
<accession>A0A2G4RHE5</accession>
<dbReference type="CDD" id="cd00165">
    <property type="entry name" value="S4"/>
    <property type="match status" value="1"/>
</dbReference>
<dbReference type="Gene3D" id="3.10.290.10">
    <property type="entry name" value="RNA-binding S4 domain"/>
    <property type="match status" value="1"/>
</dbReference>
<organism evidence="3 4">
    <name type="scientific">Acetobacter pomorum</name>
    <dbReference type="NCBI Taxonomy" id="65959"/>
    <lineage>
        <taxon>Bacteria</taxon>
        <taxon>Pseudomonadati</taxon>
        <taxon>Pseudomonadota</taxon>
        <taxon>Alphaproteobacteria</taxon>
        <taxon>Acetobacterales</taxon>
        <taxon>Acetobacteraceae</taxon>
        <taxon>Acetobacter</taxon>
    </lineage>
</organism>
<keyword evidence="1" id="KW-0694">RNA-binding</keyword>
<dbReference type="InterPro" id="IPR002942">
    <property type="entry name" value="S4_RNA-bd"/>
</dbReference>
<evidence type="ECO:0000313" key="3">
    <source>
        <dbReference type="EMBL" id="PHY95165.1"/>
    </source>
</evidence>
<comment type="caution">
    <text evidence="3">The sequence shown here is derived from an EMBL/GenBank/DDBJ whole genome shotgun (WGS) entry which is preliminary data.</text>
</comment>
<gene>
    <name evidence="3" type="ORF">CSR02_02660</name>
</gene>
<proteinExistence type="predicted"/>
<name>A0A2G4RHE5_9PROT</name>
<dbReference type="InterPro" id="IPR036986">
    <property type="entry name" value="S4_RNA-bd_sf"/>
</dbReference>
<dbReference type="SUPFAM" id="SSF55174">
    <property type="entry name" value="Alpha-L RNA-binding motif"/>
    <property type="match status" value="1"/>
</dbReference>
<dbReference type="GO" id="GO:0003723">
    <property type="term" value="F:RNA binding"/>
    <property type="evidence" value="ECO:0007669"/>
    <property type="project" value="UniProtKB-KW"/>
</dbReference>
<protein>
    <recommendedName>
        <fullName evidence="2">RNA-binding S4 domain-containing protein</fullName>
    </recommendedName>
</protein>
<dbReference type="RefSeq" id="WP_099540465.1">
    <property type="nucleotide sequence ID" value="NZ_PEBQ01000030.1"/>
</dbReference>
<reference evidence="3 4" key="1">
    <citation type="submission" date="2017-10" db="EMBL/GenBank/DDBJ databases">
        <title>Genomic analysis of the genus Acetobacter.</title>
        <authorList>
            <person name="Kim K.H."/>
            <person name="Chun B.H."/>
            <person name="Son A.R."/>
            <person name="Jeon C.O."/>
        </authorList>
    </citation>
    <scope>NUCLEOTIDE SEQUENCE [LARGE SCALE GENOMIC DNA]</scope>
    <source>
        <strain evidence="3 4">LHT 2458</strain>
    </source>
</reference>
<dbReference type="Proteomes" id="UP000228751">
    <property type="component" value="Unassembled WGS sequence"/>
</dbReference>
<evidence type="ECO:0000313" key="4">
    <source>
        <dbReference type="Proteomes" id="UP000228751"/>
    </source>
</evidence>
<evidence type="ECO:0000256" key="1">
    <source>
        <dbReference type="PROSITE-ProRule" id="PRU00182"/>
    </source>
</evidence>